<keyword evidence="4" id="KW-1185">Reference proteome</keyword>
<name>A0A495XY95_9MICO</name>
<feature type="transmembrane region" description="Helical" evidence="2">
    <location>
        <begin position="42"/>
        <end position="59"/>
    </location>
</feature>
<comment type="caution">
    <text evidence="3">The sequence shown here is derived from an EMBL/GenBank/DDBJ whole genome shotgun (WGS) entry which is preliminary data.</text>
</comment>
<dbReference type="InterPro" id="IPR021401">
    <property type="entry name" value="DUF3040"/>
</dbReference>
<accession>A0A495XY95</accession>
<evidence type="ECO:0000256" key="1">
    <source>
        <dbReference type="SAM" id="MobiDB-lite"/>
    </source>
</evidence>
<evidence type="ECO:0000313" key="4">
    <source>
        <dbReference type="Proteomes" id="UP000278440"/>
    </source>
</evidence>
<dbReference type="Proteomes" id="UP000278440">
    <property type="component" value="Unassembled WGS sequence"/>
</dbReference>
<dbReference type="EMBL" id="RBXT01000001">
    <property type="protein sequence ID" value="RKT77824.1"/>
    <property type="molecule type" value="Genomic_DNA"/>
</dbReference>
<proteinExistence type="predicted"/>
<evidence type="ECO:0000256" key="2">
    <source>
        <dbReference type="SAM" id="Phobius"/>
    </source>
</evidence>
<dbReference type="Pfam" id="PF11239">
    <property type="entry name" value="DUF3040"/>
    <property type="match status" value="1"/>
</dbReference>
<reference evidence="3 4" key="1">
    <citation type="submission" date="2018-10" db="EMBL/GenBank/DDBJ databases">
        <title>Sequencing the genomes of 1000 actinobacteria strains.</title>
        <authorList>
            <person name="Klenk H.-P."/>
        </authorList>
    </citation>
    <scope>NUCLEOTIDE SEQUENCE [LARGE SCALE GENOMIC DNA]</scope>
    <source>
        <strain evidence="3 4">DSM 44267</strain>
    </source>
</reference>
<dbReference type="AlphaFoldDB" id="A0A495XY95"/>
<sequence length="136" mass="14790">MALSEHEEALLQQMEEALYAEDPRFASRIEKTKKRSGGRGRVVVGAVAGVAGLALVVFSAMISQIWLGAVGFAIMVAGIVYAITPSKTTLAAVSDDGTPKPRQQRTTPGRGTAPKAGGNFMERLEERWDKRRRDQF</sequence>
<feature type="transmembrane region" description="Helical" evidence="2">
    <location>
        <begin position="65"/>
        <end position="84"/>
    </location>
</feature>
<keyword evidence="2" id="KW-0812">Transmembrane</keyword>
<evidence type="ECO:0000313" key="3">
    <source>
        <dbReference type="EMBL" id="RKT77824.1"/>
    </source>
</evidence>
<feature type="region of interest" description="Disordered" evidence="1">
    <location>
        <begin position="91"/>
        <end position="136"/>
    </location>
</feature>
<organism evidence="3 4">
    <name type="scientific">Terracoccus luteus</name>
    <dbReference type="NCBI Taxonomy" id="53356"/>
    <lineage>
        <taxon>Bacteria</taxon>
        <taxon>Bacillati</taxon>
        <taxon>Actinomycetota</taxon>
        <taxon>Actinomycetes</taxon>
        <taxon>Micrococcales</taxon>
        <taxon>Intrasporangiaceae</taxon>
        <taxon>Terracoccus</taxon>
    </lineage>
</organism>
<dbReference type="OrthoDB" id="5244024at2"/>
<keyword evidence="2" id="KW-0472">Membrane</keyword>
<keyword evidence="2" id="KW-1133">Transmembrane helix</keyword>
<gene>
    <name evidence="3" type="ORF">DFJ68_1252</name>
</gene>
<protein>
    <submittedName>
        <fullName evidence="3">DUF3040 family protein</fullName>
    </submittedName>
</protein>
<feature type="compositionally biased region" description="Basic and acidic residues" evidence="1">
    <location>
        <begin position="122"/>
        <end position="136"/>
    </location>
</feature>
<dbReference type="RefSeq" id="WP_121031936.1">
    <property type="nucleotide sequence ID" value="NZ_RBXT01000001.1"/>
</dbReference>